<proteinExistence type="predicted"/>
<evidence type="ECO:0000313" key="3">
    <source>
        <dbReference type="Proteomes" id="UP000033615"/>
    </source>
</evidence>
<name>A0A1V4D4N5_9ACTN</name>
<accession>A0A1V4D4N5</accession>
<dbReference type="RefSeq" id="WP_046085252.1">
    <property type="nucleotide sequence ID" value="NZ_LAKD02000040.1"/>
</dbReference>
<keyword evidence="3" id="KW-1185">Reference proteome</keyword>
<sequence length="104" mass="11918">MLNRIRRAVSLTRARHFSKGRHRRPLTPSRPPVAPAFSARADEPTLILERAADWAWHRYSLAGEETALVRPYVLAWERRARQHPTVVVAPHLPTEARSALLEAR</sequence>
<evidence type="ECO:0000256" key="1">
    <source>
        <dbReference type="SAM" id="MobiDB-lite"/>
    </source>
</evidence>
<comment type="caution">
    <text evidence="2">The sequence shown here is derived from an EMBL/GenBank/DDBJ whole genome shotgun (WGS) entry which is preliminary data.</text>
</comment>
<protein>
    <submittedName>
        <fullName evidence="2">Uncharacterized protein</fullName>
    </submittedName>
</protein>
<organism evidence="2 3">
    <name type="scientific">Streptomyces antioxidans</name>
    <dbReference type="NCBI Taxonomy" id="1507734"/>
    <lineage>
        <taxon>Bacteria</taxon>
        <taxon>Bacillati</taxon>
        <taxon>Actinomycetota</taxon>
        <taxon>Actinomycetes</taxon>
        <taxon>Kitasatosporales</taxon>
        <taxon>Streptomycetaceae</taxon>
        <taxon>Streptomyces</taxon>
    </lineage>
</organism>
<evidence type="ECO:0000313" key="2">
    <source>
        <dbReference type="EMBL" id="OPF79304.1"/>
    </source>
</evidence>
<dbReference type="AlphaFoldDB" id="A0A1V4D4N5"/>
<gene>
    <name evidence="2" type="ORF">VT50_0216610</name>
</gene>
<feature type="region of interest" description="Disordered" evidence="1">
    <location>
        <begin position="17"/>
        <end position="36"/>
    </location>
</feature>
<dbReference type="EMBL" id="LAKD02000040">
    <property type="protein sequence ID" value="OPF79304.1"/>
    <property type="molecule type" value="Genomic_DNA"/>
</dbReference>
<dbReference type="OrthoDB" id="4247549at2"/>
<reference evidence="2" key="1">
    <citation type="submission" date="2016-12" db="EMBL/GenBank/DDBJ databases">
        <title>Genome sequence of Streptomyces antioxidans MUSC 164.</title>
        <authorList>
            <person name="Lee L.-H."/>
            <person name="Ser H.-L."/>
        </authorList>
    </citation>
    <scope>NUCLEOTIDE SEQUENCE [LARGE SCALE GENOMIC DNA]</scope>
    <source>
        <strain evidence="2">MUSC 164</strain>
    </source>
</reference>
<dbReference type="Proteomes" id="UP000033615">
    <property type="component" value="Unassembled WGS sequence"/>
</dbReference>